<keyword evidence="2" id="KW-0812">Transmembrane</keyword>
<reference evidence="4" key="1">
    <citation type="journal article" date="2019" name="Int. J. Syst. Evol. Microbiol.">
        <title>The Global Catalogue of Microorganisms (GCM) 10K type strain sequencing project: providing services to taxonomists for standard genome sequencing and annotation.</title>
        <authorList>
            <consortium name="The Broad Institute Genomics Platform"/>
            <consortium name="The Broad Institute Genome Sequencing Center for Infectious Disease"/>
            <person name="Wu L."/>
            <person name="Ma J."/>
        </authorList>
    </citation>
    <scope>NUCLEOTIDE SEQUENCE [LARGE SCALE GENOMIC DNA]</scope>
    <source>
        <strain evidence="4">CCUG 61485</strain>
    </source>
</reference>
<evidence type="ECO:0000313" key="3">
    <source>
        <dbReference type="EMBL" id="MFD1314218.1"/>
    </source>
</evidence>
<keyword evidence="2" id="KW-0472">Membrane</keyword>
<feature type="coiled-coil region" evidence="1">
    <location>
        <begin position="404"/>
        <end position="431"/>
    </location>
</feature>
<evidence type="ECO:0008006" key="5">
    <source>
        <dbReference type="Google" id="ProtNLM"/>
    </source>
</evidence>
<evidence type="ECO:0000313" key="4">
    <source>
        <dbReference type="Proteomes" id="UP001597201"/>
    </source>
</evidence>
<keyword evidence="4" id="KW-1185">Reference proteome</keyword>
<gene>
    <name evidence="3" type="ORF">ACFQ39_01195</name>
</gene>
<dbReference type="Proteomes" id="UP001597201">
    <property type="component" value="Unassembled WGS sequence"/>
</dbReference>
<dbReference type="SUPFAM" id="SSF117281">
    <property type="entry name" value="Kelch motif"/>
    <property type="match status" value="1"/>
</dbReference>
<dbReference type="EMBL" id="JBHTMY010000001">
    <property type="protein sequence ID" value="MFD1314218.1"/>
    <property type="molecule type" value="Genomic_DNA"/>
</dbReference>
<feature type="transmembrane region" description="Helical" evidence="2">
    <location>
        <begin position="314"/>
        <end position="335"/>
    </location>
</feature>
<keyword evidence="2" id="KW-1133">Transmembrane helix</keyword>
<proteinExistence type="predicted"/>
<dbReference type="RefSeq" id="WP_377175613.1">
    <property type="nucleotide sequence ID" value="NZ_JBHTMY010000001.1"/>
</dbReference>
<sequence length="444" mass="52732">MRLFFLLVFIGFTSIAQQLYIGDSNGAKMYISDPVHQRILMFYEDYYTVVDLKTLEQRTRTLKKDPDFYFGPLASVLIDSIPYFLSRNGGLVFEMQNDSIARIDNSYEHKMQNGNVLFERDGKIFRYGGYGFWTIHNFFTYFDRGTREWEYHQHHDTKNEAPEIAWPEVIHTSDRLYLYNGIKLNPLNRVEMFKTDEVWRYTFSDGKWDYLGTCDNPVDKDNNYLFQIQQGELKYIFQDNDVTEIDILNNRKTIYRKSHKSKMGGIGILMMMDDKVVYTLGVGKDAFLRIAPKEEFFGLMISEEKFYKTSWTRFYPILGYGLLAVLLFLMVRWFYRFNKRKKRIALLSNGLQYKNKFTECDEETMKILHLLIENKRVTSSAILGIVEKPQFSPAHNERIKVQKIAELNIKLQTLLNEREDLIRSVKSKEDKRIRLYSLDKTYFL</sequence>
<evidence type="ECO:0000256" key="1">
    <source>
        <dbReference type="SAM" id="Coils"/>
    </source>
</evidence>
<keyword evidence="1" id="KW-0175">Coiled coil</keyword>
<organism evidence="3 4">
    <name type="scientific">Namhaeicola litoreus</name>
    <dbReference type="NCBI Taxonomy" id="1052145"/>
    <lineage>
        <taxon>Bacteria</taxon>
        <taxon>Pseudomonadati</taxon>
        <taxon>Bacteroidota</taxon>
        <taxon>Flavobacteriia</taxon>
        <taxon>Flavobacteriales</taxon>
        <taxon>Flavobacteriaceae</taxon>
        <taxon>Namhaeicola</taxon>
    </lineage>
</organism>
<name>A0ABW3Y124_9FLAO</name>
<evidence type="ECO:0000256" key="2">
    <source>
        <dbReference type="SAM" id="Phobius"/>
    </source>
</evidence>
<protein>
    <recommendedName>
        <fullName evidence="5">WG repeat-containing protein</fullName>
    </recommendedName>
</protein>
<accession>A0ABW3Y124</accession>
<comment type="caution">
    <text evidence="3">The sequence shown here is derived from an EMBL/GenBank/DDBJ whole genome shotgun (WGS) entry which is preliminary data.</text>
</comment>
<dbReference type="InterPro" id="IPR015915">
    <property type="entry name" value="Kelch-typ_b-propeller"/>
</dbReference>